<comment type="caution">
    <text evidence="14">The sequence shown here is derived from an EMBL/GenBank/DDBJ whole genome shotgun (WGS) entry which is preliminary data.</text>
</comment>
<dbReference type="GO" id="GO:0006302">
    <property type="term" value="P:double-strand break repair"/>
    <property type="evidence" value="ECO:0007669"/>
    <property type="project" value="TreeGrafter"/>
</dbReference>
<keyword evidence="9" id="KW-0234">DNA repair</keyword>
<dbReference type="Gene3D" id="3.40.50.1010">
    <property type="entry name" value="5'-nuclease"/>
    <property type="match status" value="1"/>
</dbReference>
<evidence type="ECO:0000259" key="13">
    <source>
        <dbReference type="SMART" id="SM00482"/>
    </source>
</evidence>
<dbReference type="Gene3D" id="1.20.1060.10">
    <property type="entry name" value="Taq DNA Polymerase, Chain T, domain 4"/>
    <property type="match status" value="1"/>
</dbReference>
<dbReference type="InterPro" id="IPR043502">
    <property type="entry name" value="DNA/RNA_pol_sf"/>
</dbReference>
<feature type="domain" description="5'-3' exonuclease" evidence="12">
    <location>
        <begin position="7"/>
        <end position="278"/>
    </location>
</feature>
<dbReference type="InterPro" id="IPR002421">
    <property type="entry name" value="5-3_exonuclease"/>
</dbReference>
<dbReference type="PANTHER" id="PTHR10133">
    <property type="entry name" value="DNA POLYMERASE I"/>
    <property type="match status" value="1"/>
</dbReference>
<protein>
    <recommendedName>
        <fullName evidence="2">DNA-directed DNA polymerase</fullName>
        <ecNumber evidence="2">2.7.7.7</ecNumber>
    </recommendedName>
</protein>
<evidence type="ECO:0000256" key="11">
    <source>
        <dbReference type="SAM" id="MobiDB-lite"/>
    </source>
</evidence>
<dbReference type="InterPro" id="IPR002298">
    <property type="entry name" value="DNA_polymerase_A"/>
</dbReference>
<dbReference type="SMART" id="SM00482">
    <property type="entry name" value="POLAc"/>
    <property type="match status" value="1"/>
</dbReference>
<name>A0A1J4VDS8_9BACT</name>
<keyword evidence="5" id="KW-0235">DNA replication</keyword>
<dbReference type="InterPro" id="IPR020046">
    <property type="entry name" value="5-3_exonucl_a-hlix_arch_N"/>
</dbReference>
<reference evidence="14 15" key="1">
    <citation type="journal article" date="2016" name="Environ. Microbiol.">
        <title>Genomic resolution of a cold subsurface aquifer community provides metabolic insights for novel microbes adapted to high CO concentrations.</title>
        <authorList>
            <person name="Probst A.J."/>
            <person name="Castelle C.J."/>
            <person name="Singh A."/>
            <person name="Brown C.T."/>
            <person name="Anantharaman K."/>
            <person name="Sharon I."/>
            <person name="Hug L.A."/>
            <person name="Burstein D."/>
            <person name="Emerson J.B."/>
            <person name="Thomas B.C."/>
            <person name="Banfield J.F."/>
        </authorList>
    </citation>
    <scope>NUCLEOTIDE SEQUENCE [LARGE SCALE GENOMIC DNA]</scope>
    <source>
        <strain evidence="14">CG1_02_47_685</strain>
    </source>
</reference>
<evidence type="ECO:0000313" key="15">
    <source>
        <dbReference type="Proteomes" id="UP000183206"/>
    </source>
</evidence>
<dbReference type="AlphaFoldDB" id="A0A1J4VDS8"/>
<dbReference type="SUPFAM" id="SSF88723">
    <property type="entry name" value="PIN domain-like"/>
    <property type="match status" value="1"/>
</dbReference>
<keyword evidence="7" id="KW-0239">DNA-directed DNA polymerase</keyword>
<dbReference type="PRINTS" id="PR00868">
    <property type="entry name" value="DNAPOLI"/>
</dbReference>
<dbReference type="EMBL" id="MNVO01000025">
    <property type="protein sequence ID" value="OIO32869.1"/>
    <property type="molecule type" value="Genomic_DNA"/>
</dbReference>
<dbReference type="InterPro" id="IPR036279">
    <property type="entry name" value="5-3_exonuclease_C_sf"/>
</dbReference>
<evidence type="ECO:0000256" key="9">
    <source>
        <dbReference type="ARBA" id="ARBA00023204"/>
    </source>
</evidence>
<organism evidence="14 15">
    <name type="scientific">Candidatus Nomurabacteria bacterium CG1_02_47_685</name>
    <dbReference type="NCBI Taxonomy" id="1805282"/>
    <lineage>
        <taxon>Bacteria</taxon>
        <taxon>Candidatus Nomuraibacteriota</taxon>
    </lineage>
</organism>
<feature type="region of interest" description="Disordered" evidence="11">
    <location>
        <begin position="305"/>
        <end position="327"/>
    </location>
</feature>
<dbReference type="FunFam" id="1.10.150.20:FF:000003">
    <property type="entry name" value="DNA polymerase I"/>
    <property type="match status" value="1"/>
</dbReference>
<comment type="similarity">
    <text evidence="1">Belongs to the DNA polymerase type-A family.</text>
</comment>
<dbReference type="FunFam" id="1.20.1060.10:FF:000001">
    <property type="entry name" value="DNA polymerase I"/>
    <property type="match status" value="1"/>
</dbReference>
<dbReference type="Gene3D" id="1.10.150.20">
    <property type="entry name" value="5' to 3' exonuclease, C-terminal subdomain"/>
    <property type="match status" value="2"/>
</dbReference>
<dbReference type="InterPro" id="IPR019760">
    <property type="entry name" value="DNA-dir_DNA_pol_A_CS"/>
</dbReference>
<evidence type="ECO:0000256" key="2">
    <source>
        <dbReference type="ARBA" id="ARBA00012417"/>
    </source>
</evidence>
<dbReference type="SMART" id="SM00475">
    <property type="entry name" value="53EXOc"/>
    <property type="match status" value="1"/>
</dbReference>
<evidence type="ECO:0000256" key="7">
    <source>
        <dbReference type="ARBA" id="ARBA00022932"/>
    </source>
</evidence>
<keyword evidence="4" id="KW-0548">Nucleotidyltransferase</keyword>
<evidence type="ECO:0000256" key="6">
    <source>
        <dbReference type="ARBA" id="ARBA00022763"/>
    </source>
</evidence>
<evidence type="ECO:0000313" key="14">
    <source>
        <dbReference type="EMBL" id="OIO32869.1"/>
    </source>
</evidence>
<dbReference type="Pfam" id="PF00476">
    <property type="entry name" value="DNA_pol_A"/>
    <property type="match status" value="1"/>
</dbReference>
<dbReference type="InterPro" id="IPR020045">
    <property type="entry name" value="DNA_polI_H3TH"/>
</dbReference>
<feature type="domain" description="DNA-directed DNA polymerase family A palm" evidence="13">
    <location>
        <begin position="541"/>
        <end position="750"/>
    </location>
</feature>
<dbReference type="GO" id="GO:0003887">
    <property type="term" value="F:DNA-directed DNA polymerase activity"/>
    <property type="evidence" value="ECO:0007669"/>
    <property type="project" value="UniProtKB-KW"/>
</dbReference>
<dbReference type="GO" id="GO:0008409">
    <property type="term" value="F:5'-3' exonuclease activity"/>
    <property type="evidence" value="ECO:0007669"/>
    <property type="project" value="InterPro"/>
</dbReference>
<comment type="catalytic activity">
    <reaction evidence="10">
        <text>DNA(n) + a 2'-deoxyribonucleoside 5'-triphosphate = DNA(n+1) + diphosphate</text>
        <dbReference type="Rhea" id="RHEA:22508"/>
        <dbReference type="Rhea" id="RHEA-COMP:17339"/>
        <dbReference type="Rhea" id="RHEA-COMP:17340"/>
        <dbReference type="ChEBI" id="CHEBI:33019"/>
        <dbReference type="ChEBI" id="CHEBI:61560"/>
        <dbReference type="ChEBI" id="CHEBI:173112"/>
        <dbReference type="EC" id="2.7.7.7"/>
    </reaction>
</comment>
<keyword evidence="3" id="KW-0808">Transferase</keyword>
<dbReference type="CDD" id="cd09898">
    <property type="entry name" value="H3TH_53EXO"/>
    <property type="match status" value="1"/>
</dbReference>
<dbReference type="STRING" id="1805282.AUJ44_01505"/>
<dbReference type="Gene3D" id="3.30.70.370">
    <property type="match status" value="1"/>
</dbReference>
<keyword evidence="6" id="KW-0227">DNA damage</keyword>
<sequence>MKKYNKKKTIVILDTHAILHRAYHALPDFSSRSGESTGALYGLCALLIKIIRELKPDYMVACYDLPKPTFRHESYEKYKEGRVKPDDALIAQIKRSADIFSAFGIPTYSSAGFEADDVIGTIAEKTGKIKDLKTVIASGDMDTLQLVEEDRVVVYTLKKGINDTLIYDESAVIERFGFPPKLLPDYKGLRGDPSDNIPGIAGIGEKTATDLIRTFGSLEELYAKLKKDETVFVKAGVKQRIIRLLKDGEEEAFFSKELATIRKDALADFSLSEEWRMSFDREATRRLFIELEFRTLKDRLDDLLDGESGGESREKGGDSMVSDTDNEENDKAKIALWVINSDMINPSTNDVFEYTGKTNIQDAHKVLLSELKKLGLEKVYAKIELPLMPILKRAFEAGIRVDVDYLQSLSIEYHKKLSALVVDIWKAAGREFNINSPKQLGEVLFDELHLSAKGLKKTASGARSTRESELLKLKGEHAIIDDLLAYREIQKLLSTYVDAIPKMVGKDGRLHTTLNQAGTTTGRMSSTNPNMQNIPAREGLGVAIRNAFIASDGWYLISFDYSQIEMRVLAVLAGDEALIKIFQDGKDIHASVASRVFGIPENEVGKDMRRKAKVINFGIIYGMGVNALRTNLGGTRLEAQAFYDNYFKVFPKIAAYFEDVKAFARKNGYTQTFFGRRRNFRDLQSNIPYIRAAAERMAMNAPIQGTATADIIKIAMRKADEKIAVSGMKDDVRLLLQIHDELLYEVKADKVSVAAEIIKKEMEDFPDILVPLTVNVCAGQKWGDMRAIKNVF</sequence>
<evidence type="ECO:0000259" key="12">
    <source>
        <dbReference type="SMART" id="SM00475"/>
    </source>
</evidence>
<dbReference type="FunFam" id="1.10.150.20:FF:000002">
    <property type="entry name" value="DNA polymerase I"/>
    <property type="match status" value="1"/>
</dbReference>
<dbReference type="GO" id="GO:0006261">
    <property type="term" value="P:DNA-templated DNA replication"/>
    <property type="evidence" value="ECO:0007669"/>
    <property type="project" value="InterPro"/>
</dbReference>
<evidence type="ECO:0000256" key="10">
    <source>
        <dbReference type="ARBA" id="ARBA00049244"/>
    </source>
</evidence>
<dbReference type="InterPro" id="IPR001098">
    <property type="entry name" value="DNA-dir_DNA_pol_A_palm_dom"/>
</dbReference>
<evidence type="ECO:0000256" key="8">
    <source>
        <dbReference type="ARBA" id="ARBA00023125"/>
    </source>
</evidence>
<evidence type="ECO:0000256" key="4">
    <source>
        <dbReference type="ARBA" id="ARBA00022695"/>
    </source>
</evidence>
<dbReference type="Pfam" id="PF01367">
    <property type="entry name" value="5_3_exonuc"/>
    <property type="match status" value="1"/>
</dbReference>
<dbReference type="EC" id="2.7.7.7" evidence="2"/>
<dbReference type="PROSITE" id="PS00447">
    <property type="entry name" value="DNA_POLYMERASE_A"/>
    <property type="match status" value="1"/>
</dbReference>
<gene>
    <name evidence="14" type="ORF">AUJ44_01505</name>
</gene>
<evidence type="ECO:0000256" key="3">
    <source>
        <dbReference type="ARBA" id="ARBA00022679"/>
    </source>
</evidence>
<dbReference type="SUPFAM" id="SSF56672">
    <property type="entry name" value="DNA/RNA polymerases"/>
    <property type="match status" value="1"/>
</dbReference>
<accession>A0A1J4VDS8</accession>
<proteinExistence type="inferred from homology"/>
<dbReference type="CDD" id="cd08637">
    <property type="entry name" value="DNA_pol_A_pol_I_C"/>
    <property type="match status" value="1"/>
</dbReference>
<dbReference type="SUPFAM" id="SSF47807">
    <property type="entry name" value="5' to 3' exonuclease, C-terminal subdomain"/>
    <property type="match status" value="1"/>
</dbReference>
<evidence type="ECO:0000256" key="5">
    <source>
        <dbReference type="ARBA" id="ARBA00022705"/>
    </source>
</evidence>
<dbReference type="SMART" id="SM00279">
    <property type="entry name" value="HhH2"/>
    <property type="match status" value="1"/>
</dbReference>
<dbReference type="CDD" id="cd09859">
    <property type="entry name" value="PIN_53EXO"/>
    <property type="match status" value="1"/>
</dbReference>
<dbReference type="PANTHER" id="PTHR10133:SF27">
    <property type="entry name" value="DNA POLYMERASE NU"/>
    <property type="match status" value="1"/>
</dbReference>
<dbReference type="Pfam" id="PF02739">
    <property type="entry name" value="5_3_exonuc_N"/>
    <property type="match status" value="1"/>
</dbReference>
<evidence type="ECO:0000256" key="1">
    <source>
        <dbReference type="ARBA" id="ARBA00007705"/>
    </source>
</evidence>
<dbReference type="Proteomes" id="UP000183206">
    <property type="component" value="Unassembled WGS sequence"/>
</dbReference>
<dbReference type="GO" id="GO:0003677">
    <property type="term" value="F:DNA binding"/>
    <property type="evidence" value="ECO:0007669"/>
    <property type="project" value="UniProtKB-KW"/>
</dbReference>
<keyword evidence="8" id="KW-0238">DNA-binding</keyword>
<dbReference type="InterPro" id="IPR029060">
    <property type="entry name" value="PIN-like_dom_sf"/>
</dbReference>
<dbReference type="InterPro" id="IPR008918">
    <property type="entry name" value="HhH2"/>
</dbReference>